<proteinExistence type="predicted"/>
<keyword evidence="3" id="KW-1185">Reference proteome</keyword>
<dbReference type="Pfam" id="PF12770">
    <property type="entry name" value="CHAT"/>
    <property type="match status" value="1"/>
</dbReference>
<dbReference type="EMBL" id="BMPT01000018">
    <property type="protein sequence ID" value="GGM38122.1"/>
    <property type="molecule type" value="Genomic_DNA"/>
</dbReference>
<dbReference type="InterPro" id="IPR024983">
    <property type="entry name" value="CHAT_dom"/>
</dbReference>
<gene>
    <name evidence="2" type="ORF">GCM10010102_37090</name>
</gene>
<evidence type="ECO:0000259" key="1">
    <source>
        <dbReference type="Pfam" id="PF12770"/>
    </source>
</evidence>
<dbReference type="RefSeq" id="WP_171104099.1">
    <property type="nucleotide sequence ID" value="NZ_BMPT01000018.1"/>
</dbReference>
<organism evidence="2 3">
    <name type="scientific">Promicromonospora citrea</name>
    <dbReference type="NCBI Taxonomy" id="43677"/>
    <lineage>
        <taxon>Bacteria</taxon>
        <taxon>Bacillati</taxon>
        <taxon>Actinomycetota</taxon>
        <taxon>Actinomycetes</taxon>
        <taxon>Micrococcales</taxon>
        <taxon>Promicromonosporaceae</taxon>
        <taxon>Promicromonospora</taxon>
    </lineage>
</organism>
<protein>
    <recommendedName>
        <fullName evidence="1">CHAT domain-containing protein</fullName>
    </recommendedName>
</protein>
<comment type="caution">
    <text evidence="2">The sequence shown here is derived from an EMBL/GenBank/DDBJ whole genome shotgun (WGS) entry which is preliminary data.</text>
</comment>
<name>A0A8H9L5D5_9MICO</name>
<dbReference type="AlphaFoldDB" id="A0A8H9L5D5"/>
<reference evidence="2" key="2">
    <citation type="submission" date="2020-09" db="EMBL/GenBank/DDBJ databases">
        <authorList>
            <person name="Sun Q."/>
            <person name="Ohkuma M."/>
        </authorList>
    </citation>
    <scope>NUCLEOTIDE SEQUENCE</scope>
    <source>
        <strain evidence="2">JCM 3051</strain>
    </source>
</reference>
<feature type="domain" description="CHAT" evidence="1">
    <location>
        <begin position="83"/>
        <end position="389"/>
    </location>
</feature>
<evidence type="ECO:0000313" key="3">
    <source>
        <dbReference type="Proteomes" id="UP000655589"/>
    </source>
</evidence>
<dbReference type="Proteomes" id="UP000655589">
    <property type="component" value="Unassembled WGS sequence"/>
</dbReference>
<evidence type="ECO:0000313" key="2">
    <source>
        <dbReference type="EMBL" id="GGM38122.1"/>
    </source>
</evidence>
<reference evidence="2" key="1">
    <citation type="journal article" date="2014" name="Int. J. Syst. Evol. Microbiol.">
        <title>Complete genome sequence of Corynebacterium casei LMG S-19264T (=DSM 44701T), isolated from a smear-ripened cheese.</title>
        <authorList>
            <consortium name="US DOE Joint Genome Institute (JGI-PGF)"/>
            <person name="Walter F."/>
            <person name="Albersmeier A."/>
            <person name="Kalinowski J."/>
            <person name="Ruckert C."/>
        </authorList>
    </citation>
    <scope>NUCLEOTIDE SEQUENCE</scope>
    <source>
        <strain evidence="2">JCM 3051</strain>
    </source>
</reference>
<accession>A0A8H9L5D5</accession>
<sequence length="407" mass="43121">MVTGQDPTVQVKYVDTAEGGLWVTWRWQDALDEPRLWGVPPPLPALDAWRRAVPRPSDGEPVRDALRRSWAVLGDVEQETALTGALTAALVPPRLGAELEHRFAQGLRPHVRVQASPALAAVPWEALRIDDSERLVHRCDVSVLLPASIRRSPARVPSPVRPGGPVVATVDPVVPGGVAGLEPVLRRAEPLVEAVLARHGDRLRGAPAEAPVRPRTSRTQLREHLADAARYLYVGHVTAGAYALGTGLHLTDGPEAAGRAPLVDGVHRPLLAADIALDGWTAPARVALVGCSSGADTAYADPTGLVAAFTARGAEHVTATRWTLPTDTGLEVIAGVTGIDAFARAVVAVDAAHEAADPVAALNAWQREQADAWERTGEAAFSPIVWAAFGTAWNDRGLPLEPLEVPG</sequence>